<feature type="domain" description="YetF-like N-terminal transmembrane" evidence="9">
    <location>
        <begin position="11"/>
        <end position="68"/>
    </location>
</feature>
<evidence type="ECO:0000256" key="4">
    <source>
        <dbReference type="ARBA" id="ARBA00022692"/>
    </source>
</evidence>
<evidence type="ECO:0000256" key="7">
    <source>
        <dbReference type="SAM" id="Phobius"/>
    </source>
</evidence>
<evidence type="ECO:0000256" key="6">
    <source>
        <dbReference type="ARBA" id="ARBA00023136"/>
    </source>
</evidence>
<reference evidence="10 11" key="1">
    <citation type="journal article" date="2016" name="Microbes Environ.">
        <title>Phylogenetically diverse aerobic anoxygenic phototrophic bacteria isolated from epilithic biofilms in Tama river, Japan.</title>
        <authorList>
            <person name="Hirose S."/>
            <person name="Matsuura K."/>
            <person name="Haruta S."/>
        </authorList>
    </citation>
    <scope>NUCLEOTIDE SEQUENCE [LARGE SCALE GENOMIC DNA]</scope>
    <source>
        <strain evidence="10 11">S08</strain>
    </source>
</reference>
<dbReference type="InterPro" id="IPR023090">
    <property type="entry name" value="UPF0702_alpha/beta_dom_sf"/>
</dbReference>
<evidence type="ECO:0000256" key="2">
    <source>
        <dbReference type="ARBA" id="ARBA00006448"/>
    </source>
</evidence>
<dbReference type="Pfam" id="PF04239">
    <property type="entry name" value="DUF421"/>
    <property type="match status" value="1"/>
</dbReference>
<dbReference type="EMBL" id="AP025637">
    <property type="protein sequence ID" value="BDG74469.1"/>
    <property type="molecule type" value="Genomic_DNA"/>
</dbReference>
<protein>
    <submittedName>
        <fullName evidence="10">DUF421 domain-containing protein</fullName>
    </submittedName>
</protein>
<comment type="similarity">
    <text evidence="2">Belongs to the UPF0702 family.</text>
</comment>
<evidence type="ECO:0000256" key="3">
    <source>
        <dbReference type="ARBA" id="ARBA00022475"/>
    </source>
</evidence>
<feature type="transmembrane region" description="Helical" evidence="7">
    <location>
        <begin position="55"/>
        <end position="75"/>
    </location>
</feature>
<dbReference type="InterPro" id="IPR007353">
    <property type="entry name" value="DUF421"/>
</dbReference>
<evidence type="ECO:0000256" key="5">
    <source>
        <dbReference type="ARBA" id="ARBA00022989"/>
    </source>
</evidence>
<dbReference type="Proteomes" id="UP000831327">
    <property type="component" value="Chromosome"/>
</dbReference>
<dbReference type="Gene3D" id="3.30.240.20">
    <property type="entry name" value="bsu07140 like domains"/>
    <property type="match status" value="1"/>
</dbReference>
<evidence type="ECO:0000259" key="9">
    <source>
        <dbReference type="Pfam" id="PF20730"/>
    </source>
</evidence>
<feature type="domain" description="YetF C-terminal" evidence="8">
    <location>
        <begin position="82"/>
        <end position="148"/>
    </location>
</feature>
<evidence type="ECO:0000313" key="11">
    <source>
        <dbReference type="Proteomes" id="UP000831327"/>
    </source>
</evidence>
<accession>A0ABN6P6Y7</accession>
<dbReference type="InterPro" id="IPR048454">
    <property type="entry name" value="YetF_N"/>
</dbReference>
<comment type="subcellular location">
    <subcellularLocation>
        <location evidence="1">Cell membrane</location>
        <topology evidence="1">Multi-pass membrane protein</topology>
    </subcellularLocation>
</comment>
<dbReference type="RefSeq" id="WP_244408640.1">
    <property type="nucleotide sequence ID" value="NZ_AP025637.1"/>
</dbReference>
<sequence length="155" mass="16884">MDTVLRAAAVYLVLLLLFRIAGRRSLYQITTFDLVLLLVIGEATQPALLGDDMSVTTAVIAVTTLLTLDVAFSLLKRDVPLANRVLDGRPTLLVLHGQPLQREMRLARIELDDIMQAARERQGIVQLEDIGMAVLEVGGAISVIPREAVDRATVG</sequence>
<evidence type="ECO:0000313" key="10">
    <source>
        <dbReference type="EMBL" id="BDG74469.1"/>
    </source>
</evidence>
<proteinExistence type="inferred from homology"/>
<gene>
    <name evidence="10" type="ORF">Rmf_43980</name>
</gene>
<evidence type="ECO:0000256" key="1">
    <source>
        <dbReference type="ARBA" id="ARBA00004651"/>
    </source>
</evidence>
<dbReference type="PANTHER" id="PTHR34582">
    <property type="entry name" value="UPF0702 TRANSMEMBRANE PROTEIN YCAP"/>
    <property type="match status" value="1"/>
</dbReference>
<organism evidence="10 11">
    <name type="scientific">Roseomonas fluvialis</name>
    <dbReference type="NCBI Taxonomy" id="1750527"/>
    <lineage>
        <taxon>Bacteria</taxon>
        <taxon>Pseudomonadati</taxon>
        <taxon>Pseudomonadota</taxon>
        <taxon>Alphaproteobacteria</taxon>
        <taxon>Acetobacterales</taxon>
        <taxon>Roseomonadaceae</taxon>
        <taxon>Roseomonas</taxon>
    </lineage>
</organism>
<keyword evidence="4 7" id="KW-0812">Transmembrane</keyword>
<keyword evidence="11" id="KW-1185">Reference proteome</keyword>
<keyword evidence="3" id="KW-1003">Cell membrane</keyword>
<keyword evidence="5 7" id="KW-1133">Transmembrane helix</keyword>
<dbReference type="PANTHER" id="PTHR34582:SF6">
    <property type="entry name" value="UPF0702 TRANSMEMBRANE PROTEIN YCAP"/>
    <property type="match status" value="1"/>
</dbReference>
<evidence type="ECO:0000259" key="8">
    <source>
        <dbReference type="Pfam" id="PF04239"/>
    </source>
</evidence>
<name>A0ABN6P6Y7_9PROT</name>
<dbReference type="Pfam" id="PF20730">
    <property type="entry name" value="YetF_N"/>
    <property type="match status" value="1"/>
</dbReference>
<keyword evidence="6 7" id="KW-0472">Membrane</keyword>